<feature type="compositionally biased region" description="Polar residues" evidence="7">
    <location>
        <begin position="171"/>
        <end position="201"/>
    </location>
</feature>
<evidence type="ECO:0000313" key="10">
    <source>
        <dbReference type="Proteomes" id="UP001161247"/>
    </source>
</evidence>
<dbReference type="GO" id="GO:0005634">
    <property type="term" value="C:nucleus"/>
    <property type="evidence" value="ECO:0007669"/>
    <property type="project" value="UniProtKB-SubCell"/>
</dbReference>
<keyword evidence="5" id="KW-0804">Transcription</keyword>
<dbReference type="GO" id="GO:0003700">
    <property type="term" value="F:DNA-binding transcription factor activity"/>
    <property type="evidence" value="ECO:0007669"/>
    <property type="project" value="InterPro"/>
</dbReference>
<evidence type="ECO:0000313" key="9">
    <source>
        <dbReference type="EMBL" id="CAI9088273.1"/>
    </source>
</evidence>
<keyword evidence="2" id="KW-0677">Repeat</keyword>
<proteinExistence type="predicted"/>
<feature type="region of interest" description="Disordered" evidence="7">
    <location>
        <begin position="127"/>
        <end position="221"/>
    </location>
</feature>
<feature type="compositionally biased region" description="Polar residues" evidence="7">
    <location>
        <begin position="460"/>
        <end position="470"/>
    </location>
</feature>
<feature type="domain" description="WRKY" evidence="8">
    <location>
        <begin position="361"/>
        <end position="419"/>
    </location>
</feature>
<dbReference type="FunFam" id="2.20.25.80:FF:000006">
    <property type="entry name" value="WRKY transcription factor"/>
    <property type="match status" value="5"/>
</dbReference>
<evidence type="ECO:0000259" key="8">
    <source>
        <dbReference type="PROSITE" id="PS50811"/>
    </source>
</evidence>
<evidence type="ECO:0000256" key="7">
    <source>
        <dbReference type="SAM" id="MobiDB-lite"/>
    </source>
</evidence>
<dbReference type="AlphaFoldDB" id="A0AAV1C0Y2"/>
<dbReference type="InterPro" id="IPR003657">
    <property type="entry name" value="WRKY_dom"/>
</dbReference>
<evidence type="ECO:0000256" key="6">
    <source>
        <dbReference type="ARBA" id="ARBA00023242"/>
    </source>
</evidence>
<evidence type="ECO:0000256" key="1">
    <source>
        <dbReference type="ARBA" id="ARBA00004123"/>
    </source>
</evidence>
<feature type="region of interest" description="Disordered" evidence="7">
    <location>
        <begin position="767"/>
        <end position="787"/>
    </location>
</feature>
<dbReference type="SUPFAM" id="SSF118290">
    <property type="entry name" value="WRKY DNA-binding domain"/>
    <property type="match status" value="5"/>
</dbReference>
<comment type="subcellular location">
    <subcellularLocation>
        <location evidence="1">Nucleus</location>
    </subcellularLocation>
</comment>
<keyword evidence="6" id="KW-0539">Nucleus</keyword>
<evidence type="ECO:0000256" key="3">
    <source>
        <dbReference type="ARBA" id="ARBA00023015"/>
    </source>
</evidence>
<gene>
    <name evidence="9" type="ORF">OLC1_LOCUS889</name>
</gene>
<feature type="compositionally biased region" description="Basic and acidic residues" evidence="7">
    <location>
        <begin position="127"/>
        <end position="136"/>
    </location>
</feature>
<dbReference type="PANTHER" id="PTHR31221">
    <property type="entry name" value="WRKY TRANSCRIPTION FACTOR PROTEIN 1-RELATED"/>
    <property type="match status" value="1"/>
</dbReference>
<dbReference type="EMBL" id="OX459118">
    <property type="protein sequence ID" value="CAI9088273.1"/>
    <property type="molecule type" value="Genomic_DNA"/>
</dbReference>
<feature type="compositionally biased region" description="Basic and acidic residues" evidence="7">
    <location>
        <begin position="154"/>
        <end position="169"/>
    </location>
</feature>
<feature type="domain" description="WRKY" evidence="8">
    <location>
        <begin position="79"/>
        <end position="137"/>
    </location>
</feature>
<keyword evidence="10" id="KW-1185">Reference proteome</keyword>
<dbReference type="GO" id="GO:0043565">
    <property type="term" value="F:sequence-specific DNA binding"/>
    <property type="evidence" value="ECO:0007669"/>
    <property type="project" value="InterPro"/>
</dbReference>
<feature type="region of interest" description="Disordered" evidence="7">
    <location>
        <begin position="594"/>
        <end position="622"/>
    </location>
</feature>
<feature type="region of interest" description="Disordered" evidence="7">
    <location>
        <begin position="48"/>
        <end position="79"/>
    </location>
</feature>
<dbReference type="InterPro" id="IPR036576">
    <property type="entry name" value="WRKY_dom_sf"/>
</dbReference>
<evidence type="ECO:0000256" key="2">
    <source>
        <dbReference type="ARBA" id="ARBA00022737"/>
    </source>
</evidence>
<feature type="compositionally biased region" description="Polar residues" evidence="7">
    <location>
        <begin position="305"/>
        <end position="316"/>
    </location>
</feature>
<dbReference type="PROSITE" id="PS50811">
    <property type="entry name" value="WRKY"/>
    <property type="match status" value="5"/>
</dbReference>
<dbReference type="Proteomes" id="UP001161247">
    <property type="component" value="Chromosome 1"/>
</dbReference>
<keyword evidence="3" id="KW-0805">Transcription regulation</keyword>
<dbReference type="Gene3D" id="2.20.25.80">
    <property type="entry name" value="WRKY domain"/>
    <property type="match status" value="5"/>
</dbReference>
<feature type="compositionally biased region" description="Polar residues" evidence="7">
    <location>
        <begin position="48"/>
        <end position="61"/>
    </location>
</feature>
<name>A0AAV1C0Y2_OLDCO</name>
<feature type="domain" description="WRKY" evidence="8">
    <location>
        <begin position="221"/>
        <end position="278"/>
    </location>
</feature>
<organism evidence="9 10">
    <name type="scientific">Oldenlandia corymbosa var. corymbosa</name>
    <dbReference type="NCBI Taxonomy" id="529605"/>
    <lineage>
        <taxon>Eukaryota</taxon>
        <taxon>Viridiplantae</taxon>
        <taxon>Streptophyta</taxon>
        <taxon>Embryophyta</taxon>
        <taxon>Tracheophyta</taxon>
        <taxon>Spermatophyta</taxon>
        <taxon>Magnoliopsida</taxon>
        <taxon>eudicotyledons</taxon>
        <taxon>Gunneridae</taxon>
        <taxon>Pentapetalae</taxon>
        <taxon>asterids</taxon>
        <taxon>lamiids</taxon>
        <taxon>Gentianales</taxon>
        <taxon>Rubiaceae</taxon>
        <taxon>Rubioideae</taxon>
        <taxon>Spermacoceae</taxon>
        <taxon>Hedyotis-Oldenlandia complex</taxon>
        <taxon>Oldenlandia</taxon>
    </lineage>
</organism>
<feature type="region of interest" description="Disordered" evidence="7">
    <location>
        <begin position="304"/>
        <end position="338"/>
    </location>
</feature>
<protein>
    <submittedName>
        <fullName evidence="9">OLC1v1022564C5</fullName>
    </submittedName>
</protein>
<evidence type="ECO:0000256" key="5">
    <source>
        <dbReference type="ARBA" id="ARBA00023163"/>
    </source>
</evidence>
<reference evidence="9" key="1">
    <citation type="submission" date="2023-03" db="EMBL/GenBank/DDBJ databases">
        <authorList>
            <person name="Julca I."/>
        </authorList>
    </citation>
    <scope>NUCLEOTIDE SEQUENCE</scope>
</reference>
<feature type="region of interest" description="Disordered" evidence="7">
    <location>
        <begin position="436"/>
        <end position="509"/>
    </location>
</feature>
<feature type="domain" description="WRKY" evidence="8">
    <location>
        <begin position="673"/>
        <end position="738"/>
    </location>
</feature>
<accession>A0AAV1C0Y2</accession>
<dbReference type="PANTHER" id="PTHR31221:SF193">
    <property type="entry name" value="WRKY TRANSCRIPTION FACTOR PROTEIN 1-RELATED"/>
    <property type="match status" value="1"/>
</dbReference>
<dbReference type="InterPro" id="IPR044810">
    <property type="entry name" value="WRKY_plant"/>
</dbReference>
<feature type="domain" description="WRKY" evidence="8">
    <location>
        <begin position="501"/>
        <end position="565"/>
    </location>
</feature>
<evidence type="ECO:0000256" key="4">
    <source>
        <dbReference type="ARBA" id="ARBA00023125"/>
    </source>
</evidence>
<sequence length="894" mass="99596">MVAVGESSSSNFEFQFHPASSSAASASKLTGIGDSSLRSTFADDSEALNQKSLPSVNNQLPRSEHKDAISSTVCSRSSDDGYNWRKYGQKFVKGIEFARSYYRCTSPNCKVKKIFELAPDGRKTEIVYKGSHDHPKPQLRRQFSPSTPVPIPQEKSEKDMASTGQEKKPTINFQPGSAKPNNASIPSPQQVNDNGLDSTMPQKRRVDGDEEDEFSKRSSKDGYKWRKYGQKLVKGHEFRRSYYRCTYPNCMVKKIFERAPDGQITEVVFEGSHDHPKPQAKCQIAPGTPVSIQEEKSDKDLAATGQENKPNINFQSGIAEPSNAPVPSPGQEGDDGLEATMPQKHYVNVDDDDPFSKRSSDDGYNWRKYGQKLVKGHEFPRRYYRCTHPNCMVKKIFECAPEGQMTEIVYKGSHDHPMPQPKCQFIPGTPVSIQEEKSDKDLASTGQENKPNINFRAGSATCNVPVPSSQRETDDGLDGTMPRKRFINGEVDEDDPFSKSASDRSSDDGYNWRKYGQKLVKGHEFPRRYYRCTYPNCMVKKMFESAPGGQIIETVYKGSHDHPKPQVKGQFASGTPVFVRQEKSDKDLASNVQENKPNINCQPGCAEPSNAPDPSPQQESEDGLYGTMLQKHCVNGDVDEDDSFSKRRKLDATLEVTPLVKHICKPVVAKTLSGVDILDDGYCWRKYGQKLLQGNPNPRSYYKCTQAECPVRKHVERASHDPKTVITTFEGTHNHDVPMASTGSHETVGSTTMMSGMSRVRPEENGPISLDLRVGRSSSSTHHGSEGELQMLNPYHVQCHIPHNASTRAGVHTAPLPASYSVGKQSGPMTHGIHEKFISAQQERDANSKQPAPETFTGRNLIVDVVDYEGYANIPIEVICEKNIGSNCRWLEFS</sequence>
<dbReference type="SMART" id="SM00774">
    <property type="entry name" value="WRKY"/>
    <property type="match status" value="5"/>
</dbReference>
<keyword evidence="4" id="KW-0238">DNA-binding</keyword>
<dbReference type="Pfam" id="PF03106">
    <property type="entry name" value="WRKY"/>
    <property type="match status" value="5"/>
</dbReference>